<evidence type="ECO:0000256" key="1">
    <source>
        <dbReference type="SAM" id="MobiDB-lite"/>
    </source>
</evidence>
<name>A0A7J9SHB0_9EURY</name>
<keyword evidence="3" id="KW-1185">Reference proteome</keyword>
<sequence>MGRFDDIKDKASEAKEKVSEAKKKADEKRANSISTALGKVDETKTKFKKPLAEPETRKEATLTSEKRFFICGNCGTELGPLEEKQYSKLIKPALKGSKAVIGAATGNPVMAVSNAAGAAKGASDASSVDDGGLVKLPHSRIKEIKQNRNEGEEFLTQCDGCAEWVCMDCWNVNKEVCTDCG</sequence>
<gene>
    <name evidence="2" type="ORF">H5V44_04330</name>
</gene>
<dbReference type="EMBL" id="JACKXD010000001">
    <property type="protein sequence ID" value="MBB6645529.1"/>
    <property type="molecule type" value="Genomic_DNA"/>
</dbReference>
<feature type="compositionally biased region" description="Basic and acidic residues" evidence="1">
    <location>
        <begin position="39"/>
        <end position="59"/>
    </location>
</feature>
<dbReference type="RefSeq" id="WP_185191878.1">
    <property type="nucleotide sequence ID" value="NZ_JACKXD010000001.1"/>
</dbReference>
<dbReference type="AlphaFoldDB" id="A0A7J9SHB0"/>
<comment type="caution">
    <text evidence="2">The sequence shown here is derived from an EMBL/GenBank/DDBJ whole genome shotgun (WGS) entry which is preliminary data.</text>
</comment>
<evidence type="ECO:0000313" key="3">
    <source>
        <dbReference type="Proteomes" id="UP000546257"/>
    </source>
</evidence>
<protein>
    <submittedName>
        <fullName evidence="2">Uncharacterized protein</fullName>
    </submittedName>
</protein>
<feature type="compositionally biased region" description="Basic and acidic residues" evidence="1">
    <location>
        <begin position="1"/>
        <end position="30"/>
    </location>
</feature>
<accession>A0A7J9SHB0</accession>
<proteinExistence type="predicted"/>
<evidence type="ECO:0000313" key="2">
    <source>
        <dbReference type="EMBL" id="MBB6645529.1"/>
    </source>
</evidence>
<feature type="region of interest" description="Disordered" evidence="1">
    <location>
        <begin position="1"/>
        <end position="59"/>
    </location>
</feature>
<organism evidence="2 3">
    <name type="scientific">Halobellus ruber</name>
    <dbReference type="NCBI Taxonomy" id="2761102"/>
    <lineage>
        <taxon>Archaea</taxon>
        <taxon>Methanobacteriati</taxon>
        <taxon>Methanobacteriota</taxon>
        <taxon>Stenosarchaea group</taxon>
        <taxon>Halobacteria</taxon>
        <taxon>Halobacteriales</taxon>
        <taxon>Haloferacaceae</taxon>
        <taxon>Halobellus</taxon>
    </lineage>
</organism>
<dbReference type="Proteomes" id="UP000546257">
    <property type="component" value="Unassembled WGS sequence"/>
</dbReference>
<reference evidence="2 3" key="1">
    <citation type="submission" date="2020-08" db="EMBL/GenBank/DDBJ databases">
        <authorList>
            <person name="Seo M.-J."/>
        </authorList>
    </citation>
    <scope>NUCLEOTIDE SEQUENCE [LARGE SCALE GENOMIC DNA]</scope>
    <source>
        <strain evidence="2 3">MBLA0160</strain>
    </source>
</reference>